<evidence type="ECO:0000259" key="9">
    <source>
        <dbReference type="PROSITE" id="PS51383"/>
    </source>
</evidence>
<protein>
    <recommendedName>
        <fullName evidence="8">ATP-dependent (S)-NAD(P)H-hydrate dehydratase</fullName>
        <ecNumber evidence="8">4.2.1.93</ecNumber>
    </recommendedName>
    <alternativeName>
        <fullName evidence="8">ATP-dependent NAD(P)HX dehydratase</fullName>
    </alternativeName>
</protein>
<dbReference type="InterPro" id="IPR000631">
    <property type="entry name" value="CARKD"/>
</dbReference>
<comment type="function">
    <text evidence="8">Catalyzes the dehydration of the S-form of NAD(P)HX at the expense of ATP, which is converted to ADP. Together with NAD(P)HX epimerase, which catalyzes the epimerization of the S- and R-forms, the enzyme allows the repair of both epimers of NAD(P)HX, a damaged form of NAD(P)H that is a result of enzymatic or heat-dependent hydration.</text>
</comment>
<evidence type="ECO:0000313" key="10">
    <source>
        <dbReference type="EMBL" id="CAB3257755.1"/>
    </source>
</evidence>
<keyword evidence="2 8" id="KW-0547">Nucleotide-binding</keyword>
<sequence length="300" mass="33020">MTTDSILRNVKSCIPSLDNNSHKGQAGRIGIIGGSLEYTGAPYFAGISALRVGADLVHIFCAKSAATVIKSYSPELIVHPLLDWPNAIEELSQWFERLHVIVIGPGLGRQKETFSVVSELIEIIREKRIPLVVDADGLFLITEKPHLLKDFMSPVILTPNKMEFERLWKKLGSPPGEGVNNLGKFVTVLKKGETDELLSPDNNLKWQLNLDGSGRRCGGQGDLLAGSISTFLNWTLANQNKIDLDTCGEKCLVAASISCYAACSLIRKCNKKAFKVKGRSMLATDMIDYIHESFEELFGQ</sequence>
<dbReference type="Pfam" id="PF01256">
    <property type="entry name" value="Carb_kinase"/>
    <property type="match status" value="1"/>
</dbReference>
<feature type="binding site" evidence="8">
    <location>
        <position position="106"/>
    </location>
    <ligand>
        <name>(6S)-NADPHX</name>
        <dbReference type="ChEBI" id="CHEBI:64076"/>
    </ligand>
</feature>
<dbReference type="InterPro" id="IPR017953">
    <property type="entry name" value="Carbohydrate_kinase_pred_CS"/>
</dbReference>
<comment type="cofactor">
    <cofactor evidence="8">
        <name>Mg(2+)</name>
        <dbReference type="ChEBI" id="CHEBI:18420"/>
    </cofactor>
</comment>
<accession>A0A8S1BF20</accession>
<dbReference type="GO" id="GO:0046496">
    <property type="term" value="P:nicotinamide nucleotide metabolic process"/>
    <property type="evidence" value="ECO:0007669"/>
    <property type="project" value="UniProtKB-UniRule"/>
</dbReference>
<evidence type="ECO:0000256" key="6">
    <source>
        <dbReference type="ARBA" id="ARBA00023239"/>
    </source>
</evidence>
<dbReference type="GO" id="GO:0047453">
    <property type="term" value="F:ATP-dependent NAD(P)H-hydrate dehydratase activity"/>
    <property type="evidence" value="ECO:0007669"/>
    <property type="project" value="UniProtKB-UniRule"/>
</dbReference>
<evidence type="ECO:0000256" key="4">
    <source>
        <dbReference type="ARBA" id="ARBA00022857"/>
    </source>
</evidence>
<feature type="binding site" evidence="8">
    <location>
        <begin position="212"/>
        <end position="221"/>
    </location>
    <ligand>
        <name>ATP</name>
        <dbReference type="ChEBI" id="CHEBI:30616"/>
    </ligand>
</feature>
<dbReference type="Gene3D" id="3.40.1190.20">
    <property type="match status" value="1"/>
</dbReference>
<evidence type="ECO:0000313" key="11">
    <source>
        <dbReference type="Proteomes" id="UP000494106"/>
    </source>
</evidence>
<dbReference type="EMBL" id="CADEBC010000592">
    <property type="protein sequence ID" value="CAB3257755.1"/>
    <property type="molecule type" value="Genomic_DNA"/>
</dbReference>
<keyword evidence="5 8" id="KW-0520">NAD</keyword>
<keyword evidence="6 8" id="KW-0456">Lyase</keyword>
<keyword evidence="11" id="KW-1185">Reference proteome</keyword>
<comment type="catalytic activity">
    <reaction evidence="7 8">
        <text>(6S)-NADPHX + ATP = ADP + phosphate + NADPH + H(+)</text>
        <dbReference type="Rhea" id="RHEA:32231"/>
        <dbReference type="ChEBI" id="CHEBI:15378"/>
        <dbReference type="ChEBI" id="CHEBI:30616"/>
        <dbReference type="ChEBI" id="CHEBI:43474"/>
        <dbReference type="ChEBI" id="CHEBI:57783"/>
        <dbReference type="ChEBI" id="CHEBI:64076"/>
        <dbReference type="ChEBI" id="CHEBI:456216"/>
        <dbReference type="EC" id="4.2.1.93"/>
    </reaction>
</comment>
<evidence type="ECO:0000256" key="2">
    <source>
        <dbReference type="ARBA" id="ARBA00022741"/>
    </source>
</evidence>
<dbReference type="OrthoDB" id="8110916at2759"/>
<dbReference type="GO" id="GO:0110051">
    <property type="term" value="P:metabolite repair"/>
    <property type="evidence" value="ECO:0007669"/>
    <property type="project" value="TreeGrafter"/>
</dbReference>
<proteinExistence type="inferred from homology"/>
<comment type="catalytic activity">
    <reaction evidence="8">
        <text>(6S)-NADHX + ATP = ADP + phosphate + NADH + H(+)</text>
        <dbReference type="Rhea" id="RHEA:19017"/>
        <dbReference type="ChEBI" id="CHEBI:15378"/>
        <dbReference type="ChEBI" id="CHEBI:30616"/>
        <dbReference type="ChEBI" id="CHEBI:43474"/>
        <dbReference type="ChEBI" id="CHEBI:57945"/>
        <dbReference type="ChEBI" id="CHEBI:64074"/>
        <dbReference type="ChEBI" id="CHEBI:456216"/>
        <dbReference type="EC" id="4.2.1.93"/>
    </reaction>
</comment>
<dbReference type="AlphaFoldDB" id="A0A8S1BF20"/>
<dbReference type="SUPFAM" id="SSF53613">
    <property type="entry name" value="Ribokinase-like"/>
    <property type="match status" value="1"/>
</dbReference>
<feature type="domain" description="YjeF C-terminal" evidence="9">
    <location>
        <begin position="6"/>
        <end position="297"/>
    </location>
</feature>
<evidence type="ECO:0000256" key="7">
    <source>
        <dbReference type="ARBA" id="ARBA00047472"/>
    </source>
</evidence>
<reference evidence="10 11" key="1">
    <citation type="submission" date="2020-04" db="EMBL/GenBank/DDBJ databases">
        <authorList>
            <person name="Wallbank WR R."/>
            <person name="Pardo Diaz C."/>
            <person name="Kozak K."/>
            <person name="Martin S."/>
            <person name="Jiggins C."/>
            <person name="Moest M."/>
            <person name="Warren A I."/>
            <person name="Byers J.R.P. K."/>
            <person name="Montejo-Kovacevich G."/>
            <person name="Yen C E."/>
        </authorList>
    </citation>
    <scope>NUCLEOTIDE SEQUENCE [LARGE SCALE GENOMIC DNA]</scope>
</reference>
<evidence type="ECO:0000256" key="1">
    <source>
        <dbReference type="ARBA" id="ARBA00022553"/>
    </source>
</evidence>
<gene>
    <name evidence="10" type="ORF">APLA_LOCUS16141</name>
</gene>
<dbReference type="PANTHER" id="PTHR12592:SF0">
    <property type="entry name" value="ATP-DEPENDENT (S)-NAD(P)H-HYDRATE DEHYDRATASE"/>
    <property type="match status" value="1"/>
</dbReference>
<dbReference type="Proteomes" id="UP000494106">
    <property type="component" value="Unassembled WGS sequence"/>
</dbReference>
<comment type="similarity">
    <text evidence="8">Belongs to the NnrD/CARKD family.</text>
</comment>
<dbReference type="NCBIfam" id="TIGR00196">
    <property type="entry name" value="yjeF_cterm"/>
    <property type="match status" value="1"/>
</dbReference>
<keyword evidence="3 8" id="KW-0067">ATP-binding</keyword>
<feature type="binding site" evidence="8">
    <location>
        <position position="222"/>
    </location>
    <ligand>
        <name>(6S)-NADPHX</name>
        <dbReference type="ChEBI" id="CHEBI:64076"/>
    </ligand>
</feature>
<keyword evidence="1 8" id="KW-0597">Phosphoprotein</keyword>
<evidence type="ECO:0000256" key="5">
    <source>
        <dbReference type="ARBA" id="ARBA00023027"/>
    </source>
</evidence>
<dbReference type="InterPro" id="IPR029056">
    <property type="entry name" value="Ribokinase-like"/>
</dbReference>
<evidence type="ECO:0000256" key="8">
    <source>
        <dbReference type="HAMAP-Rule" id="MF_03157"/>
    </source>
</evidence>
<evidence type="ECO:0000256" key="3">
    <source>
        <dbReference type="ARBA" id="ARBA00022840"/>
    </source>
</evidence>
<dbReference type="PROSITE" id="PS01049">
    <property type="entry name" value="YJEF_C_1"/>
    <property type="match status" value="1"/>
</dbReference>
<dbReference type="FunFam" id="3.40.1190.20:FF:000023">
    <property type="entry name" value="ATP-dependent (S)-NAD(P)H-hydrate dehydratase"/>
    <property type="match status" value="1"/>
</dbReference>
<dbReference type="PANTHER" id="PTHR12592">
    <property type="entry name" value="ATP-DEPENDENT (S)-NAD(P)H-HYDRATE DEHYDRATASE FAMILY MEMBER"/>
    <property type="match status" value="1"/>
</dbReference>
<feature type="binding site" evidence="8">
    <location>
        <begin position="191"/>
        <end position="195"/>
    </location>
    <ligand>
        <name>ATP</name>
        <dbReference type="ChEBI" id="CHEBI:30616"/>
    </ligand>
</feature>
<dbReference type="EC" id="4.2.1.93" evidence="8"/>
<feature type="binding site" evidence="8">
    <location>
        <begin position="160"/>
        <end position="166"/>
    </location>
    <ligand>
        <name>(6S)-NADPHX</name>
        <dbReference type="ChEBI" id="CHEBI:64076"/>
    </ligand>
</feature>
<dbReference type="GO" id="GO:0005524">
    <property type="term" value="F:ATP binding"/>
    <property type="evidence" value="ECO:0007669"/>
    <property type="project" value="UniProtKB-KW"/>
</dbReference>
<dbReference type="PROSITE" id="PS51383">
    <property type="entry name" value="YJEF_C_3"/>
    <property type="match status" value="1"/>
</dbReference>
<organism evidence="10 11">
    <name type="scientific">Arctia plantaginis</name>
    <name type="common">Wood tiger moth</name>
    <name type="synonym">Phalaena plantaginis</name>
    <dbReference type="NCBI Taxonomy" id="874455"/>
    <lineage>
        <taxon>Eukaryota</taxon>
        <taxon>Metazoa</taxon>
        <taxon>Ecdysozoa</taxon>
        <taxon>Arthropoda</taxon>
        <taxon>Hexapoda</taxon>
        <taxon>Insecta</taxon>
        <taxon>Pterygota</taxon>
        <taxon>Neoptera</taxon>
        <taxon>Endopterygota</taxon>
        <taxon>Lepidoptera</taxon>
        <taxon>Glossata</taxon>
        <taxon>Ditrysia</taxon>
        <taxon>Noctuoidea</taxon>
        <taxon>Erebidae</taxon>
        <taxon>Arctiinae</taxon>
        <taxon>Arctia</taxon>
    </lineage>
</organism>
<dbReference type="HAMAP" id="MF_01965">
    <property type="entry name" value="NADHX_dehydratase"/>
    <property type="match status" value="1"/>
</dbReference>
<comment type="caution">
    <text evidence="10">The sequence shown here is derived from an EMBL/GenBank/DDBJ whole genome shotgun (WGS) entry which is preliminary data.</text>
</comment>
<name>A0A8S1BF20_ARCPL</name>
<dbReference type="CDD" id="cd01171">
    <property type="entry name" value="YXKO-related"/>
    <property type="match status" value="1"/>
</dbReference>
<keyword evidence="4" id="KW-0521">NADP</keyword>